<keyword evidence="2" id="KW-1185">Reference proteome</keyword>
<dbReference type="EMBL" id="JH795877">
    <property type="protein sequence ID" value="EJT97390.1"/>
    <property type="molecule type" value="Genomic_DNA"/>
</dbReference>
<dbReference type="GeneID" id="63689094"/>
<dbReference type="HOGENOM" id="CLU_131088_0_0_1"/>
<evidence type="ECO:0000313" key="1">
    <source>
        <dbReference type="EMBL" id="EJT97390.1"/>
    </source>
</evidence>
<protein>
    <submittedName>
        <fullName evidence="1">Uncharacterized protein</fullName>
    </submittedName>
</protein>
<organism evidence="1 2">
    <name type="scientific">Dacryopinax primogenitus (strain DJM 731)</name>
    <name type="common">Brown rot fungus</name>
    <dbReference type="NCBI Taxonomy" id="1858805"/>
    <lineage>
        <taxon>Eukaryota</taxon>
        <taxon>Fungi</taxon>
        <taxon>Dikarya</taxon>
        <taxon>Basidiomycota</taxon>
        <taxon>Agaricomycotina</taxon>
        <taxon>Dacrymycetes</taxon>
        <taxon>Dacrymycetales</taxon>
        <taxon>Dacrymycetaceae</taxon>
        <taxon>Dacryopinax</taxon>
    </lineage>
</organism>
<proteinExistence type="predicted"/>
<reference evidence="1 2" key="1">
    <citation type="journal article" date="2012" name="Science">
        <title>The Paleozoic origin of enzymatic lignin decomposition reconstructed from 31 fungal genomes.</title>
        <authorList>
            <person name="Floudas D."/>
            <person name="Binder M."/>
            <person name="Riley R."/>
            <person name="Barry K."/>
            <person name="Blanchette R.A."/>
            <person name="Henrissat B."/>
            <person name="Martinez A.T."/>
            <person name="Otillar R."/>
            <person name="Spatafora J.W."/>
            <person name="Yadav J.S."/>
            <person name="Aerts A."/>
            <person name="Benoit I."/>
            <person name="Boyd A."/>
            <person name="Carlson A."/>
            <person name="Copeland A."/>
            <person name="Coutinho P.M."/>
            <person name="de Vries R.P."/>
            <person name="Ferreira P."/>
            <person name="Findley K."/>
            <person name="Foster B."/>
            <person name="Gaskell J."/>
            <person name="Glotzer D."/>
            <person name="Gorecki P."/>
            <person name="Heitman J."/>
            <person name="Hesse C."/>
            <person name="Hori C."/>
            <person name="Igarashi K."/>
            <person name="Jurgens J.A."/>
            <person name="Kallen N."/>
            <person name="Kersten P."/>
            <person name="Kohler A."/>
            <person name="Kuees U."/>
            <person name="Kumar T.K.A."/>
            <person name="Kuo A."/>
            <person name="LaButti K."/>
            <person name="Larrondo L.F."/>
            <person name="Lindquist E."/>
            <person name="Ling A."/>
            <person name="Lombard V."/>
            <person name="Lucas S."/>
            <person name="Lundell T."/>
            <person name="Martin R."/>
            <person name="McLaughlin D.J."/>
            <person name="Morgenstern I."/>
            <person name="Morin E."/>
            <person name="Murat C."/>
            <person name="Nagy L.G."/>
            <person name="Nolan M."/>
            <person name="Ohm R.A."/>
            <person name="Patyshakuliyeva A."/>
            <person name="Rokas A."/>
            <person name="Ruiz-Duenas F.J."/>
            <person name="Sabat G."/>
            <person name="Salamov A."/>
            <person name="Samejima M."/>
            <person name="Schmutz J."/>
            <person name="Slot J.C."/>
            <person name="St John F."/>
            <person name="Stenlid J."/>
            <person name="Sun H."/>
            <person name="Sun S."/>
            <person name="Syed K."/>
            <person name="Tsang A."/>
            <person name="Wiebenga A."/>
            <person name="Young D."/>
            <person name="Pisabarro A."/>
            <person name="Eastwood D.C."/>
            <person name="Martin F."/>
            <person name="Cullen D."/>
            <person name="Grigoriev I.V."/>
            <person name="Hibbett D.S."/>
        </authorList>
    </citation>
    <scope>NUCLEOTIDE SEQUENCE [LARGE SCALE GENOMIC DNA]</scope>
    <source>
        <strain evidence="1 2">DJM-731 SS1</strain>
    </source>
</reference>
<dbReference type="RefSeq" id="XP_040624288.1">
    <property type="nucleotide sequence ID" value="XM_040774032.1"/>
</dbReference>
<evidence type="ECO:0000313" key="2">
    <source>
        <dbReference type="Proteomes" id="UP000030653"/>
    </source>
</evidence>
<gene>
    <name evidence="1" type="ORF">DACRYDRAFT_25153</name>
</gene>
<dbReference type="OrthoDB" id="2574468at2759"/>
<name>M5FNG2_DACPD</name>
<dbReference type="Proteomes" id="UP000030653">
    <property type="component" value="Unassembled WGS sequence"/>
</dbReference>
<sequence>MVPSLKRKSTDDEVERPNKTAKVDLSASVLFSVLPQCLQMEETMDVDMDAEAMTPVSADSSPVTHHAPVLPSYPHLQIYTPLKSFESSPPIDIPLVQSPFFESVPVTPSDQVYPEKSVQLLRPLISPTSSCSCERIPKLQLSCKKPNGNRSLWSYCDSCGAVGIVA</sequence>
<accession>M5FNG2</accession>
<dbReference type="AlphaFoldDB" id="M5FNG2"/>